<protein>
    <submittedName>
        <fullName evidence="1">Uncharacterized protein</fullName>
    </submittedName>
</protein>
<proteinExistence type="predicted"/>
<name>A0A2I0ACZ4_9ASPA</name>
<keyword evidence="2" id="KW-1185">Reference proteome</keyword>
<sequence>MLQQSHEGGCAFSPAFFGCKIRLTLLTSPLPSLLQICFRIGLLQRLLVPAAHGSGGCTADFASERDHPELSGSFTGYHLLPSSPWTLAKALSCS</sequence>
<organism evidence="1 2">
    <name type="scientific">Apostasia shenzhenica</name>
    <dbReference type="NCBI Taxonomy" id="1088818"/>
    <lineage>
        <taxon>Eukaryota</taxon>
        <taxon>Viridiplantae</taxon>
        <taxon>Streptophyta</taxon>
        <taxon>Embryophyta</taxon>
        <taxon>Tracheophyta</taxon>
        <taxon>Spermatophyta</taxon>
        <taxon>Magnoliopsida</taxon>
        <taxon>Liliopsida</taxon>
        <taxon>Asparagales</taxon>
        <taxon>Orchidaceae</taxon>
        <taxon>Apostasioideae</taxon>
        <taxon>Apostasia</taxon>
    </lineage>
</organism>
<dbReference type="AlphaFoldDB" id="A0A2I0ACZ4"/>
<reference evidence="1 2" key="1">
    <citation type="journal article" date="2017" name="Nature">
        <title>The Apostasia genome and the evolution of orchids.</title>
        <authorList>
            <person name="Zhang G.Q."/>
            <person name="Liu K.W."/>
            <person name="Li Z."/>
            <person name="Lohaus R."/>
            <person name="Hsiao Y.Y."/>
            <person name="Niu S.C."/>
            <person name="Wang J.Y."/>
            <person name="Lin Y.C."/>
            <person name="Xu Q."/>
            <person name="Chen L.J."/>
            <person name="Yoshida K."/>
            <person name="Fujiwara S."/>
            <person name="Wang Z.W."/>
            <person name="Zhang Y.Q."/>
            <person name="Mitsuda N."/>
            <person name="Wang M."/>
            <person name="Liu G.H."/>
            <person name="Pecoraro L."/>
            <person name="Huang H.X."/>
            <person name="Xiao X.J."/>
            <person name="Lin M."/>
            <person name="Wu X.Y."/>
            <person name="Wu W.L."/>
            <person name="Chen Y.Y."/>
            <person name="Chang S.B."/>
            <person name="Sakamoto S."/>
            <person name="Ohme-Takagi M."/>
            <person name="Yagi M."/>
            <person name="Zeng S.J."/>
            <person name="Shen C.Y."/>
            <person name="Yeh C.M."/>
            <person name="Luo Y.B."/>
            <person name="Tsai W.C."/>
            <person name="Van de Peer Y."/>
            <person name="Liu Z.J."/>
        </authorList>
    </citation>
    <scope>NUCLEOTIDE SEQUENCE [LARGE SCALE GENOMIC DNA]</scope>
    <source>
        <strain evidence="2">cv. Shenzhen</strain>
        <tissue evidence="1">Stem</tissue>
    </source>
</reference>
<dbReference type="Proteomes" id="UP000236161">
    <property type="component" value="Unassembled WGS sequence"/>
</dbReference>
<evidence type="ECO:0000313" key="2">
    <source>
        <dbReference type="Proteomes" id="UP000236161"/>
    </source>
</evidence>
<gene>
    <name evidence="1" type="ORF">AXF42_Ash012359</name>
</gene>
<dbReference type="EMBL" id="KZ451998">
    <property type="protein sequence ID" value="PKA53417.1"/>
    <property type="molecule type" value="Genomic_DNA"/>
</dbReference>
<accession>A0A2I0ACZ4</accession>
<evidence type="ECO:0000313" key="1">
    <source>
        <dbReference type="EMBL" id="PKA53417.1"/>
    </source>
</evidence>